<accession>A0A3P8FB70</accession>
<dbReference type="SUPFAM" id="SSF57756">
    <property type="entry name" value="Retrovirus zinc finger-like domains"/>
    <property type="match status" value="1"/>
</dbReference>
<protein>
    <submittedName>
        <fullName evidence="4">CCHC-type domain-containing protein</fullName>
    </submittedName>
</protein>
<dbReference type="AlphaFoldDB" id="A0A183GEA6"/>
<dbReference type="Proteomes" id="UP000050761">
    <property type="component" value="Unassembled WGS sequence"/>
</dbReference>
<accession>A0A183GEA6</accession>
<organism evidence="3 4">
    <name type="scientific">Heligmosomoides polygyrus</name>
    <name type="common">Parasitic roundworm</name>
    <dbReference type="NCBI Taxonomy" id="6339"/>
    <lineage>
        <taxon>Eukaryota</taxon>
        <taxon>Metazoa</taxon>
        <taxon>Ecdysozoa</taxon>
        <taxon>Nematoda</taxon>
        <taxon>Chromadorea</taxon>
        <taxon>Rhabditida</taxon>
        <taxon>Rhabditina</taxon>
        <taxon>Rhabditomorpha</taxon>
        <taxon>Strongyloidea</taxon>
        <taxon>Heligmosomidae</taxon>
        <taxon>Heligmosomoides</taxon>
    </lineage>
</organism>
<feature type="region of interest" description="Disordered" evidence="1">
    <location>
        <begin position="1"/>
        <end position="27"/>
    </location>
</feature>
<dbReference type="OrthoDB" id="5875639at2759"/>
<evidence type="ECO:0000256" key="1">
    <source>
        <dbReference type="SAM" id="MobiDB-lite"/>
    </source>
</evidence>
<feature type="region of interest" description="Disordered" evidence="1">
    <location>
        <begin position="60"/>
        <end position="86"/>
    </location>
</feature>
<evidence type="ECO:0000313" key="4">
    <source>
        <dbReference type="WBParaSite" id="HPBE_0002064901-mRNA-1"/>
    </source>
</evidence>
<keyword evidence="3" id="KW-1185">Reference proteome</keyword>
<evidence type="ECO:0000313" key="3">
    <source>
        <dbReference type="Proteomes" id="UP000050761"/>
    </source>
</evidence>
<gene>
    <name evidence="2" type="ORF">HPBE_LOCUS20648</name>
</gene>
<evidence type="ECO:0000313" key="2">
    <source>
        <dbReference type="EMBL" id="VDP21169.1"/>
    </source>
</evidence>
<dbReference type="WBParaSite" id="HPBE_0002064901-mRNA-1">
    <property type="protein sequence ID" value="HPBE_0002064901-mRNA-1"/>
    <property type="gene ID" value="HPBE_0002064901"/>
</dbReference>
<name>A0A183GEA6_HELPZ</name>
<reference evidence="2 3" key="1">
    <citation type="submission" date="2018-11" db="EMBL/GenBank/DDBJ databases">
        <authorList>
            <consortium name="Pathogen Informatics"/>
        </authorList>
    </citation>
    <scope>NUCLEOTIDE SEQUENCE [LARGE SCALE GENOMIC DNA]</scope>
</reference>
<proteinExistence type="predicted"/>
<sequence length="115" mass="13175">MNDNGDVNITDDNDDNADVAVTPEADDEVFPMSRAEQTAWKPRFNESFLKRKRFRYEGASWAHAPQHASPSYQGRQSSAYPSYRSQQYSGNPRDMCYNCGRFGHFAQEFRAPGKQ</sequence>
<reference evidence="4" key="2">
    <citation type="submission" date="2019-09" db="UniProtKB">
        <authorList>
            <consortium name="WormBaseParasite"/>
        </authorList>
    </citation>
    <scope>IDENTIFICATION</scope>
</reference>
<dbReference type="EMBL" id="UZAH01032334">
    <property type="protein sequence ID" value="VDP21169.1"/>
    <property type="molecule type" value="Genomic_DNA"/>
</dbReference>
<dbReference type="GO" id="GO:0008270">
    <property type="term" value="F:zinc ion binding"/>
    <property type="evidence" value="ECO:0007669"/>
    <property type="project" value="InterPro"/>
</dbReference>
<feature type="compositionally biased region" description="Polar residues" evidence="1">
    <location>
        <begin position="68"/>
        <end position="86"/>
    </location>
</feature>
<dbReference type="InterPro" id="IPR036875">
    <property type="entry name" value="Znf_CCHC_sf"/>
</dbReference>
<dbReference type="GO" id="GO:0003676">
    <property type="term" value="F:nucleic acid binding"/>
    <property type="evidence" value="ECO:0007669"/>
    <property type="project" value="InterPro"/>
</dbReference>